<dbReference type="AlphaFoldDB" id="A0A4P6Q7R2"/>
<dbReference type="InterPro" id="IPR003594">
    <property type="entry name" value="HATPase_dom"/>
</dbReference>
<reference evidence="4 5" key="1">
    <citation type="submission" date="2019-02" db="EMBL/GenBank/DDBJ databases">
        <authorList>
            <person name="Khodamoradi S."/>
            <person name="Hahnke R.L."/>
            <person name="Kaempfer P."/>
            <person name="Schumann P."/>
            <person name="Rohde M."/>
            <person name="Steinert M."/>
            <person name="Luzhetskyy A."/>
            <person name="Wink J."/>
            <person name="Ruckert C."/>
        </authorList>
    </citation>
    <scope>NUCLEOTIDE SEQUENCE [LARGE SCALE GENOMIC DNA]</scope>
    <source>
        <strain evidence="4 5">M2</strain>
    </source>
</reference>
<accession>A0A4P6Q7R2</accession>
<dbReference type="Gene3D" id="3.30.565.10">
    <property type="entry name" value="Histidine kinase-like ATPase, C-terminal domain"/>
    <property type="match status" value="1"/>
</dbReference>
<dbReference type="GO" id="GO:0004674">
    <property type="term" value="F:protein serine/threonine kinase activity"/>
    <property type="evidence" value="ECO:0007669"/>
    <property type="project" value="UniProtKB-KW"/>
</dbReference>
<keyword evidence="5" id="KW-1185">Reference proteome</keyword>
<dbReference type="EMBL" id="CP036455">
    <property type="protein sequence ID" value="QBI55481.1"/>
    <property type="molecule type" value="Genomic_DNA"/>
</dbReference>
<evidence type="ECO:0000313" key="5">
    <source>
        <dbReference type="Proteomes" id="UP000292235"/>
    </source>
</evidence>
<evidence type="ECO:0000259" key="3">
    <source>
        <dbReference type="Pfam" id="PF13581"/>
    </source>
</evidence>
<keyword evidence="4" id="KW-0418">Kinase</keyword>
<dbReference type="PANTHER" id="PTHR35526">
    <property type="entry name" value="ANTI-SIGMA-F FACTOR RSBW-RELATED"/>
    <property type="match status" value="1"/>
</dbReference>
<evidence type="ECO:0000256" key="2">
    <source>
        <dbReference type="SAM" id="MobiDB-lite"/>
    </source>
</evidence>
<dbReference type="Proteomes" id="UP000292235">
    <property type="component" value="Chromosome"/>
</dbReference>
<dbReference type="OrthoDB" id="3435913at2"/>
<dbReference type="InterPro" id="IPR050267">
    <property type="entry name" value="Anti-sigma-factor_SerPK"/>
</dbReference>
<evidence type="ECO:0000256" key="1">
    <source>
        <dbReference type="ARBA" id="ARBA00022527"/>
    </source>
</evidence>
<dbReference type="RefSeq" id="WP_131099475.1">
    <property type="nucleotide sequence ID" value="NZ_CP036455.1"/>
</dbReference>
<dbReference type="InterPro" id="IPR036890">
    <property type="entry name" value="HATPase_C_sf"/>
</dbReference>
<feature type="region of interest" description="Disordered" evidence="2">
    <location>
        <begin position="74"/>
        <end position="96"/>
    </location>
</feature>
<keyword evidence="4" id="KW-0808">Transferase</keyword>
<dbReference type="SUPFAM" id="SSF55874">
    <property type="entry name" value="ATPase domain of HSP90 chaperone/DNA topoisomerase II/histidine kinase"/>
    <property type="match status" value="1"/>
</dbReference>
<gene>
    <name evidence="4" type="ORF">EKD16_18585</name>
</gene>
<dbReference type="PANTHER" id="PTHR35526:SF3">
    <property type="entry name" value="ANTI-SIGMA-F FACTOR RSBW"/>
    <property type="match status" value="1"/>
</dbReference>
<protein>
    <submittedName>
        <fullName evidence="4">Histidine kinase-, DNA gyrase B-, and HSP90-like ATPase</fullName>
    </submittedName>
</protein>
<dbReference type="KEGG" id="strr:EKD16_18585"/>
<evidence type="ECO:0000313" key="4">
    <source>
        <dbReference type="EMBL" id="QBI55481.1"/>
    </source>
</evidence>
<proteinExistence type="predicted"/>
<dbReference type="CDD" id="cd16936">
    <property type="entry name" value="HATPase_RsbW-like"/>
    <property type="match status" value="1"/>
</dbReference>
<feature type="domain" description="Histidine kinase/HSP90-like ATPase" evidence="3">
    <location>
        <begin position="9"/>
        <end position="114"/>
    </location>
</feature>
<name>A0A4P6Q7R2_9ACTN</name>
<keyword evidence="1" id="KW-0723">Serine/threonine-protein kinase</keyword>
<dbReference type="Pfam" id="PF13581">
    <property type="entry name" value="HATPase_c_2"/>
    <property type="match status" value="1"/>
</dbReference>
<sequence>MRSVLFGHEPEQVTRARSWCRRTSGVPYDRLYPVLLALSELYTNALTHTASGLPGGRVRIDLTVLADGIRLAVTDQGPRPGKPATHPTLPESDPLEEHGRGLVLVDRLSRDWGWHGVPGLPTTVWALFDRSPSFGR</sequence>
<organism evidence="4 5">
    <name type="scientific">Streptomonospora litoralis</name>
    <dbReference type="NCBI Taxonomy" id="2498135"/>
    <lineage>
        <taxon>Bacteria</taxon>
        <taxon>Bacillati</taxon>
        <taxon>Actinomycetota</taxon>
        <taxon>Actinomycetes</taxon>
        <taxon>Streptosporangiales</taxon>
        <taxon>Nocardiopsidaceae</taxon>
        <taxon>Streptomonospora</taxon>
    </lineage>
</organism>